<name>A0A1S2M4H2_9BACI</name>
<feature type="domain" description="Sulfotransferase" evidence="1">
    <location>
        <begin position="9"/>
        <end position="244"/>
    </location>
</feature>
<dbReference type="GO" id="GO:0008146">
    <property type="term" value="F:sulfotransferase activity"/>
    <property type="evidence" value="ECO:0007669"/>
    <property type="project" value="InterPro"/>
</dbReference>
<dbReference type="InterPro" id="IPR027417">
    <property type="entry name" value="P-loop_NTPase"/>
</dbReference>
<keyword evidence="4" id="KW-1185">Reference proteome</keyword>
<reference evidence="2 4" key="1">
    <citation type="submission" date="2016-10" db="EMBL/GenBank/DDBJ databases">
        <title>Draft genome sequences of four alkaliphilic bacteria belonging to the Anaerobacillus genus.</title>
        <authorList>
            <person name="Bassil N.M."/>
            <person name="Lloyd J.R."/>
        </authorList>
    </citation>
    <scope>NUCLEOTIDE SEQUENCE [LARGE SCALE GENOMIC DNA]</scope>
    <source>
        <strain evidence="2 4">DSM 22531</strain>
    </source>
</reference>
<dbReference type="Pfam" id="PF00685">
    <property type="entry name" value="Sulfotransfer_1"/>
    <property type="match status" value="1"/>
</dbReference>
<accession>A0A1S2M4H2</accession>
<dbReference type="Proteomes" id="UP000180057">
    <property type="component" value="Unassembled WGS sequence"/>
</dbReference>
<dbReference type="EMBL" id="MLQS01000030">
    <property type="protein sequence ID" value="OIJ18525.1"/>
    <property type="molecule type" value="Genomic_DNA"/>
</dbReference>
<dbReference type="SUPFAM" id="SSF52540">
    <property type="entry name" value="P-loop containing nucleoside triphosphate hydrolases"/>
    <property type="match status" value="1"/>
</dbReference>
<dbReference type="RefSeq" id="WP_071390128.1">
    <property type="nucleotide sequence ID" value="NZ_MLQS01000017.1"/>
</dbReference>
<dbReference type="EMBL" id="MLQS01000017">
    <property type="protein sequence ID" value="OIJ20004.1"/>
    <property type="molecule type" value="Genomic_DNA"/>
</dbReference>
<comment type="caution">
    <text evidence="2">The sequence shown here is derived from an EMBL/GenBank/DDBJ whole genome shotgun (WGS) entry which is preliminary data.</text>
</comment>
<evidence type="ECO:0000259" key="1">
    <source>
        <dbReference type="Pfam" id="PF00685"/>
    </source>
</evidence>
<evidence type="ECO:0000313" key="2">
    <source>
        <dbReference type="EMBL" id="OIJ18525.1"/>
    </source>
</evidence>
<dbReference type="Gene3D" id="3.40.50.300">
    <property type="entry name" value="P-loop containing nucleotide triphosphate hydrolases"/>
    <property type="match status" value="1"/>
</dbReference>
<proteinExistence type="predicted"/>
<dbReference type="InterPro" id="IPR000863">
    <property type="entry name" value="Sulfotransferase_dom"/>
</dbReference>
<dbReference type="AlphaFoldDB" id="A0A1S2M4H2"/>
<evidence type="ECO:0000313" key="4">
    <source>
        <dbReference type="Proteomes" id="UP000180057"/>
    </source>
</evidence>
<dbReference type="OrthoDB" id="8767516at2"/>
<sequence length="284" mass="33779">MDLKEGMNILVVGKPKTGTTVISKNIQNSIPNASYYLEPSNERFFLSYPPENGNKLNVVKVLYEQYTKDILQKVINNDYPFKFDKIIFIIRDPRDEFISSLMYWIFNYIRTVKEPKLSHIKEWQELVKQKEINPGSISAVQLNEKVVEISNRNFLQYQILFFKDYYNFLQKLSTNHYILRYEDFIQYKIGSLEKYLGFSLLSSRDVGHLKRTNRSGNYNNWKTFFTDQDIKFFRHHLEKEMANVGYTDFQLTPVNKLNEQHFSIYLNNLIHEATQTRIGNKNSE</sequence>
<protein>
    <recommendedName>
        <fullName evidence="1">Sulfotransferase domain-containing protein</fullName>
    </recommendedName>
</protein>
<organism evidence="2 4">
    <name type="scientific">Anaerobacillus alkalidiazotrophicus</name>
    <dbReference type="NCBI Taxonomy" id="472963"/>
    <lineage>
        <taxon>Bacteria</taxon>
        <taxon>Bacillati</taxon>
        <taxon>Bacillota</taxon>
        <taxon>Bacilli</taxon>
        <taxon>Bacillales</taxon>
        <taxon>Bacillaceae</taxon>
        <taxon>Anaerobacillus</taxon>
    </lineage>
</organism>
<gene>
    <name evidence="3" type="ORF">BKP45_13240</name>
    <name evidence="2" type="ORF">BKP45_18955</name>
</gene>
<evidence type="ECO:0000313" key="3">
    <source>
        <dbReference type="EMBL" id="OIJ20004.1"/>
    </source>
</evidence>